<dbReference type="AlphaFoldDB" id="A0A0D2ME50"/>
<accession>A0A0D2ME50</accession>
<protein>
    <recommendedName>
        <fullName evidence="3">DUF4218 domain-containing protein</fullName>
    </recommendedName>
</protein>
<name>A0A0D2ME50_HYPSF</name>
<evidence type="ECO:0000313" key="2">
    <source>
        <dbReference type="Proteomes" id="UP000054270"/>
    </source>
</evidence>
<reference evidence="2" key="1">
    <citation type="submission" date="2014-04" db="EMBL/GenBank/DDBJ databases">
        <title>Evolutionary Origins and Diversification of the Mycorrhizal Mutualists.</title>
        <authorList>
            <consortium name="DOE Joint Genome Institute"/>
            <consortium name="Mycorrhizal Genomics Consortium"/>
            <person name="Kohler A."/>
            <person name="Kuo A."/>
            <person name="Nagy L.G."/>
            <person name="Floudas D."/>
            <person name="Copeland A."/>
            <person name="Barry K.W."/>
            <person name="Cichocki N."/>
            <person name="Veneault-Fourrey C."/>
            <person name="LaButti K."/>
            <person name="Lindquist E.A."/>
            <person name="Lipzen A."/>
            <person name="Lundell T."/>
            <person name="Morin E."/>
            <person name="Murat C."/>
            <person name="Riley R."/>
            <person name="Ohm R."/>
            <person name="Sun H."/>
            <person name="Tunlid A."/>
            <person name="Henrissat B."/>
            <person name="Grigoriev I.V."/>
            <person name="Hibbett D.S."/>
            <person name="Martin F."/>
        </authorList>
    </citation>
    <scope>NUCLEOTIDE SEQUENCE [LARGE SCALE GENOMIC DNA]</scope>
    <source>
        <strain evidence="2">FD-334 SS-4</strain>
    </source>
</reference>
<evidence type="ECO:0008006" key="3">
    <source>
        <dbReference type="Google" id="ProtNLM"/>
    </source>
</evidence>
<proteinExistence type="predicted"/>
<dbReference type="OMA" id="HEDEAYV"/>
<keyword evidence="2" id="KW-1185">Reference proteome</keyword>
<dbReference type="EMBL" id="KN817554">
    <property type="protein sequence ID" value="KJA21843.1"/>
    <property type="molecule type" value="Genomic_DNA"/>
</dbReference>
<dbReference type="PANTHER" id="PTHR46579">
    <property type="entry name" value="F5/8 TYPE C DOMAIN-CONTAINING PROTEIN-RELATED"/>
    <property type="match status" value="1"/>
</dbReference>
<evidence type="ECO:0000313" key="1">
    <source>
        <dbReference type="EMBL" id="KJA21843.1"/>
    </source>
</evidence>
<dbReference type="STRING" id="945553.A0A0D2ME50"/>
<sequence length="449" mass="50717">MHLIWENLVKNLVLHWTGEFKGLGEGSGSYILPRHVWEAVGAATAASGSTIPSAYGSRVPNIATDASMCSAEMWGFWTLYLGPVLLRRCFQHPKYFDHFIRLVRLLNICLQFEISLAQICELRAGFIQWVQDYERIYYQFSPDRASACPVTIHALLHIADGIEACGPVWCYWAFPMERYCGKLQPALRSRRFPYAALDRFVLEDAQLTQIKLTSGLVDELSLRTPKRVGAGVFQHPSYEAVVLLPPRKAEQPTASLMTSICAAIATRIDGYISDVRKYVKFAVIEQWGKIRRVDSEEGDTMHTASFSNEQDDKRDATFVRYEMYVDLHKRHARRKPAYKLETFYGQLSHIFLLKFQDPVARQALKLSASELEEDVIILAAIRTCTLLPNDPALNSLDIHFYSGLGAMHLIDINSVQCLVGRVKDPGRGWALIDRSGPLARAVSDTSEDI</sequence>
<dbReference type="OrthoDB" id="6613063at2759"/>
<dbReference type="Proteomes" id="UP000054270">
    <property type="component" value="Unassembled WGS sequence"/>
</dbReference>
<dbReference type="PANTHER" id="PTHR46579:SF1">
    <property type="entry name" value="F5_8 TYPE C DOMAIN-CONTAINING PROTEIN"/>
    <property type="match status" value="1"/>
</dbReference>
<gene>
    <name evidence="1" type="ORF">HYPSUDRAFT_139831</name>
</gene>
<organism evidence="1 2">
    <name type="scientific">Hypholoma sublateritium (strain FD-334 SS-4)</name>
    <dbReference type="NCBI Taxonomy" id="945553"/>
    <lineage>
        <taxon>Eukaryota</taxon>
        <taxon>Fungi</taxon>
        <taxon>Dikarya</taxon>
        <taxon>Basidiomycota</taxon>
        <taxon>Agaricomycotina</taxon>
        <taxon>Agaricomycetes</taxon>
        <taxon>Agaricomycetidae</taxon>
        <taxon>Agaricales</taxon>
        <taxon>Agaricineae</taxon>
        <taxon>Strophariaceae</taxon>
        <taxon>Hypholoma</taxon>
    </lineage>
</organism>